<dbReference type="Proteomes" id="UP000196521">
    <property type="component" value="Plasmid pII"/>
</dbReference>
<evidence type="ECO:0008006" key="4">
    <source>
        <dbReference type="Google" id="ProtNLM"/>
    </source>
</evidence>
<dbReference type="SUPFAM" id="SSF52540">
    <property type="entry name" value="P-loop containing nucleoside triphosphate hydrolases"/>
    <property type="match status" value="1"/>
</dbReference>
<feature type="region of interest" description="Disordered" evidence="1">
    <location>
        <begin position="83"/>
        <end position="103"/>
    </location>
</feature>
<keyword evidence="2" id="KW-0614">Plasmid</keyword>
<feature type="compositionally biased region" description="Pro residues" evidence="1">
    <location>
        <begin position="569"/>
        <end position="579"/>
    </location>
</feature>
<dbReference type="EMBL" id="LR812493">
    <property type="protein sequence ID" value="CAC5339844.1"/>
    <property type="molecule type" value="Genomic_DNA"/>
</dbReference>
<proteinExistence type="predicted"/>
<evidence type="ECO:0000313" key="3">
    <source>
        <dbReference type="Proteomes" id="UP000196521"/>
    </source>
</evidence>
<organism evidence="2 3">
    <name type="scientific">Planktothrix rubescens CCAP 1459/22</name>
    <dbReference type="NCBI Taxonomy" id="329571"/>
    <lineage>
        <taxon>Bacteria</taxon>
        <taxon>Bacillati</taxon>
        <taxon>Cyanobacteriota</taxon>
        <taxon>Cyanophyceae</taxon>
        <taxon>Oscillatoriophycideae</taxon>
        <taxon>Oscillatoriales</taxon>
        <taxon>Microcoleaceae</taxon>
        <taxon>Planktothrix</taxon>
    </lineage>
</organism>
<dbReference type="InterPro" id="IPR027417">
    <property type="entry name" value="P-loop_NTPase"/>
</dbReference>
<reference evidence="2" key="1">
    <citation type="submission" date="2020-05" db="EMBL/GenBank/DDBJ databases">
        <authorList>
            <consortium name="Genoscope - CEA"/>
            <person name="William W."/>
        </authorList>
    </citation>
    <scope>NUCLEOTIDE SEQUENCE [LARGE SCALE GENOMIC DNA]</scope>
    <source>
        <strain evidence="2">PCC 7821</strain>
        <plasmid evidence="2">pII</plasmid>
    </source>
</reference>
<dbReference type="AlphaFoldDB" id="A0A6J7ZEA5"/>
<sequence length="579" mass="65317">MGLKECEKFKLWALDVGLNAFVIPTKNLWSEVPEKGDVVDFLKENPNTTQAEFLKLLEGAIQGIQDAEKPLINISKPVYQMSGNTTLKPEPKHKKPTEGEEGEVREALKKVENILLDFNFDEISQEIKIDQIRQELGIDGKLWATLRAKINKRIRREQLELELRSLLLIDDKIELIQRIHDLSEKYRIAVNSISNLLKDLKLRNTTQQFEVMGLDDFFDETSDAVDYLIPGLLPKGESALLVASPKVGKTLLGINLAFAVATGEDYFLGEKTLTGRVLFVSVDESRQSTKAKLIKRGFRKSDAENIRIITQFEVSQLEKLEAEIEDFHPTLVIIDSLKRITKGSTISENSAEFSDVVYTISELCNRYGASSVLIHHSKKDNETIGVDNVRGSSAIVGALGNVWIMNRVAKEDPNNKKKFIYDPKDTRRQLYCYSRDSEGKAFNLEFNPENNSWDVTGEVGISDAELDERKNNKGRILSVMRANLPHYPEGLKGSQIFNCLDLEEPGAVSKSSMYIELTRLVNAKLIGSKPLENSRGSLYFSFGFGHTTKQTKTDTSFNDEPHHKNEHIPSPPPPHTLRN</sequence>
<keyword evidence="3" id="KW-1185">Reference proteome</keyword>
<gene>
    <name evidence="2" type="ORF">PLAN_P0001</name>
</gene>
<protein>
    <recommendedName>
        <fullName evidence="4">AAA+ ATPase domain-containing protein</fullName>
    </recommendedName>
</protein>
<evidence type="ECO:0000256" key="1">
    <source>
        <dbReference type="SAM" id="MobiDB-lite"/>
    </source>
</evidence>
<dbReference type="Pfam" id="PF13481">
    <property type="entry name" value="AAA_25"/>
    <property type="match status" value="1"/>
</dbReference>
<geneLocation type="plasmid" evidence="2 3">
    <name>pII</name>
</geneLocation>
<evidence type="ECO:0000313" key="2">
    <source>
        <dbReference type="EMBL" id="CAC5339844.1"/>
    </source>
</evidence>
<name>A0A6J7ZEA5_PLARU</name>
<dbReference type="Gene3D" id="3.40.50.300">
    <property type="entry name" value="P-loop containing nucleotide triphosphate hydrolases"/>
    <property type="match status" value="1"/>
</dbReference>
<feature type="region of interest" description="Disordered" evidence="1">
    <location>
        <begin position="551"/>
        <end position="579"/>
    </location>
</feature>
<accession>A0A6J7ZEA5</accession>